<dbReference type="SUPFAM" id="SSF55961">
    <property type="entry name" value="Bet v1-like"/>
    <property type="match status" value="1"/>
</dbReference>
<dbReference type="AlphaFoldDB" id="A0A2W5SX01"/>
<dbReference type="EMBL" id="QFQP01000030">
    <property type="protein sequence ID" value="PZR07540.1"/>
    <property type="molecule type" value="Genomic_DNA"/>
</dbReference>
<evidence type="ECO:0008006" key="3">
    <source>
        <dbReference type="Google" id="ProtNLM"/>
    </source>
</evidence>
<dbReference type="Pfam" id="PF10604">
    <property type="entry name" value="Polyketide_cyc2"/>
    <property type="match status" value="1"/>
</dbReference>
<dbReference type="InterPro" id="IPR023393">
    <property type="entry name" value="START-like_dom_sf"/>
</dbReference>
<dbReference type="Proteomes" id="UP000249061">
    <property type="component" value="Unassembled WGS sequence"/>
</dbReference>
<evidence type="ECO:0000313" key="1">
    <source>
        <dbReference type="EMBL" id="PZR07540.1"/>
    </source>
</evidence>
<sequence length="141" mass="15834">MKSEVTLTTTVKGEARAVATALSDLRTVERLHPLLRAVVLEREEGSLRVWRCDDRILGFPLTYFPEQRIDGDGLGYVSQTRQSGLTLTNAWRFDAVAGGTRITERLRFEGARPVVWFSARVGVRAHRGLFAAIEREFGVCK</sequence>
<reference evidence="1 2" key="1">
    <citation type="submission" date="2017-08" db="EMBL/GenBank/DDBJ databases">
        <title>Infants hospitalized years apart are colonized by the same room-sourced microbial strains.</title>
        <authorList>
            <person name="Brooks B."/>
            <person name="Olm M.R."/>
            <person name="Firek B.A."/>
            <person name="Baker R."/>
            <person name="Thomas B.C."/>
            <person name="Morowitz M.J."/>
            <person name="Banfield J.F."/>
        </authorList>
    </citation>
    <scope>NUCLEOTIDE SEQUENCE [LARGE SCALE GENOMIC DNA]</scope>
    <source>
        <strain evidence="1">S2_003_000_R2_14</strain>
    </source>
</reference>
<proteinExistence type="predicted"/>
<dbReference type="InterPro" id="IPR019587">
    <property type="entry name" value="Polyketide_cyclase/dehydratase"/>
</dbReference>
<accession>A0A2W5SX01</accession>
<comment type="caution">
    <text evidence="1">The sequence shown here is derived from an EMBL/GenBank/DDBJ whole genome shotgun (WGS) entry which is preliminary data.</text>
</comment>
<organism evidence="1 2">
    <name type="scientific">Archangium gephyra</name>
    <dbReference type="NCBI Taxonomy" id="48"/>
    <lineage>
        <taxon>Bacteria</taxon>
        <taxon>Pseudomonadati</taxon>
        <taxon>Myxococcota</taxon>
        <taxon>Myxococcia</taxon>
        <taxon>Myxococcales</taxon>
        <taxon>Cystobacterineae</taxon>
        <taxon>Archangiaceae</taxon>
        <taxon>Archangium</taxon>
    </lineage>
</organism>
<evidence type="ECO:0000313" key="2">
    <source>
        <dbReference type="Proteomes" id="UP000249061"/>
    </source>
</evidence>
<protein>
    <recommendedName>
        <fullName evidence="3">SRPBCC family protein</fullName>
    </recommendedName>
</protein>
<dbReference type="Gene3D" id="3.30.530.20">
    <property type="match status" value="1"/>
</dbReference>
<name>A0A2W5SX01_9BACT</name>
<gene>
    <name evidence="1" type="ORF">DI536_27085</name>
</gene>